<comment type="caution">
    <text evidence="3">The sequence shown here is derived from an EMBL/GenBank/DDBJ whole genome shotgun (WGS) entry which is preliminary data.</text>
</comment>
<dbReference type="EMBL" id="QSPP01000027">
    <property type="protein sequence ID" value="RGJ87493.1"/>
    <property type="molecule type" value="Genomic_DNA"/>
</dbReference>
<evidence type="ECO:0000256" key="1">
    <source>
        <dbReference type="SAM" id="Phobius"/>
    </source>
</evidence>
<gene>
    <name evidence="3" type="ORF">DXD46_10625</name>
    <name evidence="2" type="ORF">HKQ55_06265</name>
</gene>
<keyword evidence="1" id="KW-1133">Transmembrane helix</keyword>
<sequence length="262" mass="30211">MKRLNLFHFAVIYVTAICSITSIPRYLILKGNSPHSLDLVLYSLFTTLLFITIIFMIETAYCKYIVPTICNLIDVVQDQRSRRVTKIKGNTKRNGRLSMKLFHKTIDDNKEKTDNSILYSHEEEVRLDRERIKKEKDDTIKEVMSYFEATFKDILTSNEMSVMKENIMALNNKTEIKTAVSRRLNGVTSKDLYHLARNIGKRLGCSNMQIAHFIKKSFQLMLEDTEILTISSKLTCNEGRFTIKIIPIGTPLVAQSLPFSKD</sequence>
<feature type="transmembrane region" description="Helical" evidence="1">
    <location>
        <begin position="6"/>
        <end position="27"/>
    </location>
</feature>
<accession>A0A3E4JLJ1</accession>
<evidence type="ECO:0000313" key="2">
    <source>
        <dbReference type="EMBL" id="NMW39763.1"/>
    </source>
</evidence>
<proteinExistence type="predicted"/>
<evidence type="ECO:0000313" key="4">
    <source>
        <dbReference type="Proteomes" id="UP000260640"/>
    </source>
</evidence>
<feature type="transmembrane region" description="Helical" evidence="1">
    <location>
        <begin position="39"/>
        <end position="57"/>
    </location>
</feature>
<evidence type="ECO:0000313" key="3">
    <source>
        <dbReference type="EMBL" id="RGJ87493.1"/>
    </source>
</evidence>
<dbReference type="AlphaFoldDB" id="A0A3E4JLJ1"/>
<name>A0A3E4JLJ1_PHOVU</name>
<dbReference type="EMBL" id="JABDSI010000095">
    <property type="protein sequence ID" value="NMW39763.1"/>
    <property type="molecule type" value="Genomic_DNA"/>
</dbReference>
<keyword evidence="1" id="KW-0812">Transmembrane</keyword>
<evidence type="ECO:0000313" key="5">
    <source>
        <dbReference type="Proteomes" id="UP000583639"/>
    </source>
</evidence>
<reference evidence="3 4" key="1">
    <citation type="submission" date="2018-08" db="EMBL/GenBank/DDBJ databases">
        <title>A genome reference for cultivated species of the human gut microbiota.</title>
        <authorList>
            <person name="Zou Y."/>
            <person name="Xue W."/>
            <person name="Luo G."/>
        </authorList>
    </citation>
    <scope>NUCLEOTIDE SEQUENCE [LARGE SCALE GENOMIC DNA]</scope>
    <source>
        <strain evidence="3 4">TM05-16</strain>
    </source>
</reference>
<dbReference type="Proteomes" id="UP000260640">
    <property type="component" value="Unassembled WGS sequence"/>
</dbReference>
<protein>
    <submittedName>
        <fullName evidence="3">Mobilization protein</fullName>
    </submittedName>
</protein>
<reference evidence="2 5" key="2">
    <citation type="submission" date="2020-04" db="EMBL/GenBank/DDBJ databases">
        <title>A novel gut-associated lysogenic phage, Bacteroides phage BV01, alters the host transcriptome and bile acid metabolism in Bacteroides vulgatus.</title>
        <authorList>
            <person name="Campbell D.E."/>
            <person name="Ly L."/>
            <person name="Ridlon J.M."/>
            <person name="Hsiao A."/>
            <person name="Degnan P.H."/>
        </authorList>
    </citation>
    <scope>NUCLEOTIDE SEQUENCE [LARGE SCALE GENOMIC DNA]</scope>
    <source>
        <strain evidence="2 5">VPI-BV8526</strain>
    </source>
</reference>
<dbReference type="Proteomes" id="UP000583639">
    <property type="component" value="Unassembled WGS sequence"/>
</dbReference>
<organism evidence="3 4">
    <name type="scientific">Phocaeicola vulgatus</name>
    <name type="common">Bacteroides vulgatus</name>
    <dbReference type="NCBI Taxonomy" id="821"/>
    <lineage>
        <taxon>Bacteria</taxon>
        <taxon>Pseudomonadati</taxon>
        <taxon>Bacteroidota</taxon>
        <taxon>Bacteroidia</taxon>
        <taxon>Bacteroidales</taxon>
        <taxon>Bacteroidaceae</taxon>
        <taxon>Phocaeicola</taxon>
    </lineage>
</organism>
<keyword evidence="1" id="KW-0472">Membrane</keyword>